<keyword evidence="5 12" id="KW-1133">Transmembrane helix</keyword>
<dbReference type="InterPro" id="IPR052192">
    <property type="entry name" value="Insect_Ionotropic_Sensory_Rcpt"/>
</dbReference>
<evidence type="ECO:0000256" key="2">
    <source>
        <dbReference type="ARBA" id="ARBA00022448"/>
    </source>
</evidence>
<dbReference type="PANTHER" id="PTHR42643">
    <property type="entry name" value="IONOTROPIC RECEPTOR 20A-RELATED"/>
    <property type="match status" value="1"/>
</dbReference>
<keyword evidence="8" id="KW-0675">Receptor</keyword>
<evidence type="ECO:0000256" key="7">
    <source>
        <dbReference type="ARBA" id="ARBA00023136"/>
    </source>
</evidence>
<dbReference type="Gene3D" id="3.40.190.10">
    <property type="entry name" value="Periplasmic binding protein-like II"/>
    <property type="match status" value="1"/>
</dbReference>
<feature type="non-terminal residue" evidence="14">
    <location>
        <position position="328"/>
    </location>
</feature>
<evidence type="ECO:0000256" key="6">
    <source>
        <dbReference type="ARBA" id="ARBA00023065"/>
    </source>
</evidence>
<name>A0A9Q0RQK2_BLOTA</name>
<dbReference type="Proteomes" id="UP001142055">
    <property type="component" value="Chromosome 1"/>
</dbReference>
<dbReference type="Gene3D" id="1.10.287.70">
    <property type="match status" value="1"/>
</dbReference>
<keyword evidence="6" id="KW-0406">Ion transport</keyword>
<feature type="transmembrane region" description="Helical" evidence="12">
    <location>
        <begin position="116"/>
        <end position="137"/>
    </location>
</feature>
<sequence length="328" mass="37548">MLPYCEIINNNGSITVLYSLETELLKIVENKFRFHSKLIDAEQKWGSKTNGTWNGIVGLIYKRVADIGLCGISNTPDRADEIDFTYNTAFEELTFFSQSPKLMSKDLLLVMPFDTIVWLCNIGSFALITFIAYRITLFHRSITSSTKSVHLLIDMFGSTMGQSIKMDLKEIAQVRLLYIIWLFVMVVIETIYCGQYYSIMTVPEYDRAIDTLQDIERIAKKDHGYLLTAAHSSYLDSFLKATPEDGILYEIGQHMIRTNQVMHDTDIEATNSIEESRHTIMISNRLTLAINRRVYATKALHIGTDTLAMDYIAFIMAKKSHLTKPFNR</sequence>
<proteinExistence type="predicted"/>
<keyword evidence="10" id="KW-1071">Ligand-gated ion channel</keyword>
<keyword evidence="3" id="KW-1003">Cell membrane</keyword>
<dbReference type="SUPFAM" id="SSF53850">
    <property type="entry name" value="Periplasmic binding protein-like II"/>
    <property type="match status" value="1"/>
</dbReference>
<dbReference type="InterPro" id="IPR019594">
    <property type="entry name" value="Glu/Gly-bd"/>
</dbReference>
<evidence type="ECO:0000256" key="5">
    <source>
        <dbReference type="ARBA" id="ARBA00022989"/>
    </source>
</evidence>
<dbReference type="GO" id="GO:0015276">
    <property type="term" value="F:ligand-gated monoatomic ion channel activity"/>
    <property type="evidence" value="ECO:0007669"/>
    <property type="project" value="InterPro"/>
</dbReference>
<comment type="caution">
    <text evidence="14">The sequence shown here is derived from an EMBL/GenBank/DDBJ whole genome shotgun (WGS) entry which is preliminary data.</text>
</comment>
<evidence type="ECO:0000313" key="15">
    <source>
        <dbReference type="Proteomes" id="UP001142055"/>
    </source>
</evidence>
<keyword evidence="2" id="KW-0813">Transport</keyword>
<evidence type="ECO:0000256" key="11">
    <source>
        <dbReference type="ARBA" id="ARBA00023303"/>
    </source>
</evidence>
<evidence type="ECO:0000313" key="14">
    <source>
        <dbReference type="EMBL" id="KAJ6222831.1"/>
    </source>
</evidence>
<evidence type="ECO:0000256" key="8">
    <source>
        <dbReference type="ARBA" id="ARBA00023170"/>
    </source>
</evidence>
<keyword evidence="7 12" id="KW-0472">Membrane</keyword>
<evidence type="ECO:0000256" key="12">
    <source>
        <dbReference type="SAM" id="Phobius"/>
    </source>
</evidence>
<dbReference type="Pfam" id="PF10613">
    <property type="entry name" value="Lig_chan-Glu_bd"/>
    <property type="match status" value="1"/>
</dbReference>
<feature type="domain" description="Ionotropic glutamate receptor L-glutamate and glycine-binding" evidence="13">
    <location>
        <begin position="22"/>
        <end position="87"/>
    </location>
</feature>
<keyword evidence="9" id="KW-0325">Glycoprotein</keyword>
<keyword evidence="4 12" id="KW-0812">Transmembrane</keyword>
<organism evidence="14 15">
    <name type="scientific">Blomia tropicalis</name>
    <name type="common">Mite</name>
    <dbReference type="NCBI Taxonomy" id="40697"/>
    <lineage>
        <taxon>Eukaryota</taxon>
        <taxon>Metazoa</taxon>
        <taxon>Ecdysozoa</taxon>
        <taxon>Arthropoda</taxon>
        <taxon>Chelicerata</taxon>
        <taxon>Arachnida</taxon>
        <taxon>Acari</taxon>
        <taxon>Acariformes</taxon>
        <taxon>Sarcoptiformes</taxon>
        <taxon>Astigmata</taxon>
        <taxon>Glycyphagoidea</taxon>
        <taxon>Echimyopodidae</taxon>
        <taxon>Blomia</taxon>
    </lineage>
</organism>
<dbReference type="EMBL" id="JAPWDV010000001">
    <property type="protein sequence ID" value="KAJ6222831.1"/>
    <property type="molecule type" value="Genomic_DNA"/>
</dbReference>
<keyword evidence="15" id="KW-1185">Reference proteome</keyword>
<comment type="subcellular location">
    <subcellularLocation>
        <location evidence="1">Cell membrane</location>
        <topology evidence="1">Multi-pass membrane protein</topology>
    </subcellularLocation>
</comment>
<reference evidence="14" key="1">
    <citation type="submission" date="2022-12" db="EMBL/GenBank/DDBJ databases">
        <title>Genome assemblies of Blomia tropicalis.</title>
        <authorList>
            <person name="Cui Y."/>
        </authorList>
    </citation>
    <scope>NUCLEOTIDE SEQUENCE</scope>
    <source>
        <tissue evidence="14">Adult mites</tissue>
    </source>
</reference>
<accession>A0A9Q0RQK2</accession>
<gene>
    <name evidence="14" type="ORF">RDWZM_001376</name>
</gene>
<feature type="transmembrane region" description="Helical" evidence="12">
    <location>
        <begin position="176"/>
        <end position="197"/>
    </location>
</feature>
<dbReference type="OMA" id="VIETIYC"/>
<evidence type="ECO:0000256" key="10">
    <source>
        <dbReference type="ARBA" id="ARBA00023286"/>
    </source>
</evidence>
<dbReference type="AlphaFoldDB" id="A0A9Q0RQK2"/>
<evidence type="ECO:0000256" key="9">
    <source>
        <dbReference type="ARBA" id="ARBA00023180"/>
    </source>
</evidence>
<evidence type="ECO:0000256" key="1">
    <source>
        <dbReference type="ARBA" id="ARBA00004651"/>
    </source>
</evidence>
<evidence type="ECO:0000256" key="4">
    <source>
        <dbReference type="ARBA" id="ARBA00022692"/>
    </source>
</evidence>
<evidence type="ECO:0000256" key="3">
    <source>
        <dbReference type="ARBA" id="ARBA00022475"/>
    </source>
</evidence>
<keyword evidence="11" id="KW-0407">Ion channel</keyword>
<dbReference type="GO" id="GO:0005886">
    <property type="term" value="C:plasma membrane"/>
    <property type="evidence" value="ECO:0007669"/>
    <property type="project" value="UniProtKB-SubCell"/>
</dbReference>
<protein>
    <recommendedName>
        <fullName evidence="13">Ionotropic glutamate receptor L-glutamate and glycine-binding domain-containing protein</fullName>
    </recommendedName>
</protein>
<evidence type="ECO:0000259" key="13">
    <source>
        <dbReference type="Pfam" id="PF10613"/>
    </source>
</evidence>
<dbReference type="PANTHER" id="PTHR42643:SF38">
    <property type="entry name" value="IONOTROPIC RECEPTOR 100A"/>
    <property type="match status" value="1"/>
</dbReference>